<dbReference type="Proteomes" id="UP000831390">
    <property type="component" value="Chromosome"/>
</dbReference>
<dbReference type="InterPro" id="IPR058240">
    <property type="entry name" value="rSAM_sf"/>
</dbReference>
<evidence type="ECO:0000313" key="7">
    <source>
        <dbReference type="EMBL" id="UOE33289.1"/>
    </source>
</evidence>
<dbReference type="SUPFAM" id="SSF102114">
    <property type="entry name" value="Radical SAM enzymes"/>
    <property type="match status" value="1"/>
</dbReference>
<evidence type="ECO:0000313" key="8">
    <source>
        <dbReference type="Proteomes" id="UP000831390"/>
    </source>
</evidence>
<keyword evidence="2" id="KW-0949">S-adenosyl-L-methionine</keyword>
<evidence type="ECO:0000256" key="5">
    <source>
        <dbReference type="ARBA" id="ARBA00023014"/>
    </source>
</evidence>
<dbReference type="SFLD" id="SFLDS00029">
    <property type="entry name" value="Radical_SAM"/>
    <property type="match status" value="1"/>
</dbReference>
<reference evidence="7 8" key="1">
    <citation type="submission" date="2022-03" db="EMBL/GenBank/DDBJ databases">
        <title>Hymenobactersp. isolated from the air.</title>
        <authorList>
            <person name="Won M."/>
            <person name="Kwon S.-W."/>
        </authorList>
    </citation>
    <scope>NUCLEOTIDE SEQUENCE [LARGE SCALE GENOMIC DNA]</scope>
    <source>
        <strain evidence="7 8">KACC 22596</strain>
    </source>
</reference>
<dbReference type="PANTHER" id="PTHR11228">
    <property type="entry name" value="RADICAL SAM DOMAIN PROTEIN"/>
    <property type="match status" value="1"/>
</dbReference>
<dbReference type="Gene3D" id="3.20.20.70">
    <property type="entry name" value="Aldolase class I"/>
    <property type="match status" value="1"/>
</dbReference>
<organism evidence="7 8">
    <name type="scientific">Hymenobacter monticola</name>
    <dbReference type="NCBI Taxonomy" id="1705399"/>
    <lineage>
        <taxon>Bacteria</taxon>
        <taxon>Pseudomonadati</taxon>
        <taxon>Bacteroidota</taxon>
        <taxon>Cytophagia</taxon>
        <taxon>Cytophagales</taxon>
        <taxon>Hymenobacteraceae</taxon>
        <taxon>Hymenobacter</taxon>
    </lineage>
</organism>
<keyword evidence="8" id="KW-1185">Reference proteome</keyword>
<protein>
    <submittedName>
        <fullName evidence="7">His-Xaa-Ser system radical SAM maturase HxsC</fullName>
    </submittedName>
</protein>
<evidence type="ECO:0000256" key="4">
    <source>
        <dbReference type="ARBA" id="ARBA00023004"/>
    </source>
</evidence>
<evidence type="ECO:0000256" key="2">
    <source>
        <dbReference type="ARBA" id="ARBA00022691"/>
    </source>
</evidence>
<dbReference type="Pfam" id="PF04055">
    <property type="entry name" value="Radical_SAM"/>
    <property type="match status" value="1"/>
</dbReference>
<dbReference type="PANTHER" id="PTHR11228:SF7">
    <property type="entry name" value="PQQA PEPTIDE CYCLASE"/>
    <property type="match status" value="1"/>
</dbReference>
<keyword evidence="3" id="KW-0479">Metal-binding</keyword>
<dbReference type="EMBL" id="CP094534">
    <property type="protein sequence ID" value="UOE33289.1"/>
    <property type="molecule type" value="Genomic_DNA"/>
</dbReference>
<evidence type="ECO:0000259" key="6">
    <source>
        <dbReference type="PROSITE" id="PS51918"/>
    </source>
</evidence>
<proteinExistence type="predicted"/>
<sequence length="388" mass="43587">MLRIRGTAHHLLAPLVGTVTYDPTAASAQRILVIPAAQLEGSVPQGFAAVVTDAVLEMSSDGGPWVTNVLALEQLADGDVLSIDPNGLINRQYRADSYQNFLLATERCNSNCLMCSQPPKDRDDVPYLMELYRQVIPLIPVSCPELGITGGEPTLLGDAFFELLQLCKTHLPTTELHCLTNGRTFAWRSFAERLGQLELPQLMLGIPLYADHYSLHDYIVQAPGAFNQTVQGLHNLALFNQRIEIRIVLHQLSIPRLVKLVKFIYRNFPFVEHVVLMGLENTGYTPHNINKLWIDPADYIPHLTEAVEFLAMNRMNVSIYNHQLCLLPETLWSFARRSISDWKNVYLPTCEQCSVKDMCGGFFASCTTLHSQHIRPIMAEEPIYETNG</sequence>
<dbReference type="NCBIfam" id="TIGR03977">
    <property type="entry name" value="rSAM_pair_HxsC"/>
    <property type="match status" value="1"/>
</dbReference>
<feature type="domain" description="Radical SAM core" evidence="6">
    <location>
        <begin position="94"/>
        <end position="320"/>
    </location>
</feature>
<dbReference type="RefSeq" id="WP_243512977.1">
    <property type="nucleotide sequence ID" value="NZ_CP094534.1"/>
</dbReference>
<evidence type="ECO:0000256" key="1">
    <source>
        <dbReference type="ARBA" id="ARBA00001966"/>
    </source>
</evidence>
<comment type="cofactor">
    <cofactor evidence="1">
        <name>[4Fe-4S] cluster</name>
        <dbReference type="ChEBI" id="CHEBI:49883"/>
    </cofactor>
</comment>
<dbReference type="InterPro" id="IPR013785">
    <property type="entry name" value="Aldolase_TIM"/>
</dbReference>
<keyword evidence="4" id="KW-0408">Iron</keyword>
<dbReference type="CDD" id="cd01335">
    <property type="entry name" value="Radical_SAM"/>
    <property type="match status" value="1"/>
</dbReference>
<dbReference type="InterPro" id="IPR024032">
    <property type="entry name" value="rSAM_paired_HxsC"/>
</dbReference>
<dbReference type="InterPro" id="IPR007197">
    <property type="entry name" value="rSAM"/>
</dbReference>
<evidence type="ECO:0000256" key="3">
    <source>
        <dbReference type="ARBA" id="ARBA00022723"/>
    </source>
</evidence>
<dbReference type="SFLD" id="SFLDG01103">
    <property type="entry name" value="Uncharacterised_Radical_SAM_Su"/>
    <property type="match status" value="1"/>
</dbReference>
<keyword evidence="5" id="KW-0411">Iron-sulfur</keyword>
<accession>A0ABY4B2D4</accession>
<gene>
    <name evidence="7" type="primary">hxsC</name>
    <name evidence="7" type="ORF">MTP16_19455</name>
</gene>
<dbReference type="InterPro" id="IPR050377">
    <property type="entry name" value="Radical_SAM_PqqE_MftC-like"/>
</dbReference>
<name>A0ABY4B2D4_9BACT</name>
<dbReference type="PROSITE" id="PS51918">
    <property type="entry name" value="RADICAL_SAM"/>
    <property type="match status" value="1"/>
</dbReference>